<dbReference type="InterPro" id="IPR001753">
    <property type="entry name" value="Enoyl-CoA_hydra/iso"/>
</dbReference>
<accession>A0A4P7CYC6</accession>
<evidence type="ECO:0000256" key="7">
    <source>
        <dbReference type="ARBA" id="ARBA00023098"/>
    </source>
</evidence>
<dbReference type="GO" id="GO:0070403">
    <property type="term" value="F:NAD+ binding"/>
    <property type="evidence" value="ECO:0007669"/>
    <property type="project" value="InterPro"/>
</dbReference>
<dbReference type="Gene3D" id="1.10.1040.50">
    <property type="match status" value="1"/>
</dbReference>
<dbReference type="AlphaFoldDB" id="A0A4P7CYC6"/>
<dbReference type="InterPro" id="IPR006108">
    <property type="entry name" value="3HC_DH_C"/>
</dbReference>
<dbReference type="Pfam" id="PF02737">
    <property type="entry name" value="3HCDH_N"/>
    <property type="match status" value="1"/>
</dbReference>
<proteinExistence type="inferred from homology"/>
<keyword evidence="3" id="KW-0276">Fatty acid metabolism</keyword>
<evidence type="ECO:0000256" key="2">
    <source>
        <dbReference type="ARBA" id="ARBA00007005"/>
    </source>
</evidence>
<dbReference type="Proteomes" id="UP000295727">
    <property type="component" value="Chromosome 2"/>
</dbReference>
<evidence type="ECO:0000313" key="13">
    <source>
        <dbReference type="EMBL" id="QBQ99349.1"/>
    </source>
</evidence>
<keyword evidence="4" id="KW-0442">Lipid degradation</keyword>
<keyword evidence="14" id="KW-1185">Reference proteome</keyword>
<dbReference type="InterPro" id="IPR029045">
    <property type="entry name" value="ClpP/crotonase-like_dom_sf"/>
</dbReference>
<evidence type="ECO:0000256" key="10">
    <source>
        <dbReference type="ARBA" id="ARBA00049556"/>
    </source>
</evidence>
<protein>
    <submittedName>
        <fullName evidence="13">3-hydroxyacyl-CoA dehydrogenase</fullName>
    </submittedName>
</protein>
<keyword evidence="7" id="KW-0443">Lipid metabolism</keyword>
<dbReference type="InterPro" id="IPR050136">
    <property type="entry name" value="FA_oxidation_alpha_subunit"/>
</dbReference>
<dbReference type="Pfam" id="PF00725">
    <property type="entry name" value="3HCDH"/>
    <property type="match status" value="1"/>
</dbReference>
<dbReference type="InterPro" id="IPR036291">
    <property type="entry name" value="NAD(P)-bd_dom_sf"/>
</dbReference>
<dbReference type="Gene3D" id="3.90.226.10">
    <property type="entry name" value="2-enoyl-CoA Hydratase, Chain A, domain 1"/>
    <property type="match status" value="1"/>
</dbReference>
<keyword evidence="9" id="KW-0511">Multifunctional enzyme</keyword>
<dbReference type="Pfam" id="PF00378">
    <property type="entry name" value="ECH_1"/>
    <property type="match status" value="1"/>
</dbReference>
<dbReference type="CDD" id="cd06558">
    <property type="entry name" value="crotonase-like"/>
    <property type="match status" value="1"/>
</dbReference>
<evidence type="ECO:0000256" key="8">
    <source>
        <dbReference type="ARBA" id="ARBA00023239"/>
    </source>
</evidence>
<dbReference type="InterPro" id="IPR008927">
    <property type="entry name" value="6-PGluconate_DH-like_C_sf"/>
</dbReference>
<dbReference type="RefSeq" id="WP_134752015.1">
    <property type="nucleotide sequence ID" value="NZ_CP038149.1"/>
</dbReference>
<evidence type="ECO:0000256" key="1">
    <source>
        <dbReference type="ARBA" id="ARBA00005005"/>
    </source>
</evidence>
<evidence type="ECO:0000256" key="9">
    <source>
        <dbReference type="ARBA" id="ARBA00023268"/>
    </source>
</evidence>
<evidence type="ECO:0000256" key="3">
    <source>
        <dbReference type="ARBA" id="ARBA00022832"/>
    </source>
</evidence>
<dbReference type="GO" id="GO:0006635">
    <property type="term" value="P:fatty acid beta-oxidation"/>
    <property type="evidence" value="ECO:0007669"/>
    <property type="project" value="UniProtKB-UniPathway"/>
</dbReference>
<dbReference type="FunFam" id="3.40.50.720:FF:000009">
    <property type="entry name" value="Fatty oxidation complex, alpha subunit"/>
    <property type="match status" value="1"/>
</dbReference>
<dbReference type="Gene3D" id="3.40.50.720">
    <property type="entry name" value="NAD(P)-binding Rossmann-like Domain"/>
    <property type="match status" value="1"/>
</dbReference>
<dbReference type="GO" id="GO:0004300">
    <property type="term" value="F:enoyl-CoA hydratase activity"/>
    <property type="evidence" value="ECO:0007669"/>
    <property type="project" value="TreeGrafter"/>
</dbReference>
<dbReference type="PANTHER" id="PTHR43612">
    <property type="entry name" value="TRIFUNCTIONAL ENZYME SUBUNIT ALPHA"/>
    <property type="match status" value="1"/>
</dbReference>
<keyword evidence="5" id="KW-0560">Oxidoreductase</keyword>
<evidence type="ECO:0000256" key="4">
    <source>
        <dbReference type="ARBA" id="ARBA00022963"/>
    </source>
</evidence>
<dbReference type="PANTHER" id="PTHR43612:SF3">
    <property type="entry name" value="TRIFUNCTIONAL ENZYME SUBUNIT ALPHA, MITOCHONDRIAL"/>
    <property type="match status" value="1"/>
</dbReference>
<name>A0A4P7CYC6_9BURK</name>
<dbReference type="UniPathway" id="UPA00659"/>
<organism evidence="13 14">
    <name type="scientific">Paraburkholderia pallida</name>
    <dbReference type="NCBI Taxonomy" id="2547399"/>
    <lineage>
        <taxon>Bacteria</taxon>
        <taxon>Pseudomonadati</taxon>
        <taxon>Pseudomonadota</taxon>
        <taxon>Betaproteobacteria</taxon>
        <taxon>Burkholderiales</taxon>
        <taxon>Burkholderiaceae</taxon>
        <taxon>Paraburkholderia</taxon>
    </lineage>
</organism>
<dbReference type="KEGG" id="ppai:E1956_19320"/>
<comment type="similarity">
    <text evidence="2">In the central section; belongs to the 3-hydroxyacyl-CoA dehydrogenase family.</text>
</comment>
<evidence type="ECO:0000256" key="5">
    <source>
        <dbReference type="ARBA" id="ARBA00023002"/>
    </source>
</evidence>
<dbReference type="SUPFAM" id="SSF51735">
    <property type="entry name" value="NAD(P)-binding Rossmann-fold domains"/>
    <property type="match status" value="1"/>
</dbReference>
<dbReference type="SUPFAM" id="SSF52096">
    <property type="entry name" value="ClpP/crotonase"/>
    <property type="match status" value="1"/>
</dbReference>
<evidence type="ECO:0000259" key="11">
    <source>
        <dbReference type="Pfam" id="PF00725"/>
    </source>
</evidence>
<sequence>MKTIRYETGADQIVTLTFDDPDAPVNTLSEQWQRDFAEAVERLVAAKETIRGVILASAKSTFVAGADLKAVQEYKAQDMPVVFARIEAAKQNFRRLETLGKPVVACLAGSAVGGGFEIALCAHHRVAVDSPKVQIGLPEATLGLLPAGGGVTKMVRLLGLADALPWLLEGKSMTAAEAARIGLVQRLVDTPDALRQAAVEWIDANPVASQPWDVKGYRMPGGTPSTPKIAGALAVMSAALEQKTRGLMPGPAAILACAVEGAQVDFDTAMRLESRAIVKLFVDPVAQNLVNFFFDRTRIKAGASRPAGVAPQAVAKVGILGAGMMGAGIACVSAMRGMDCVLKDVTPERAESGKAYTRKVTDARVAKGRMTAEQQAQVLARIHATADAQDLQGCDLIIEAVFESRELKAQVTREAEPMLAADGVLASNTSTLPITGLAAASAHPERFIGLHFISPVDKIPLVEIIVGEKTSDATLARAYDYVLQIGKLPIVVNDSRGFYTSRTFGSFVKEGVGMLMEGIPAEVIENAALSAGMPVGPLTVLDETSLSLALSITEQTIADLKAEGRPYLKEPGDLVIEKMVKELGRRGRAGGGGFYDYPEGERKRLWPGLKQHFGRAGVQWDIAELRDRLLFRQSLETLRAMKEGVLRTTHDANVGSVTAIGFPAWTGGTWRFIESQGMERFIARCNELAGRYGERFAPPQA</sequence>
<dbReference type="EMBL" id="CP038149">
    <property type="protein sequence ID" value="QBQ99349.1"/>
    <property type="molecule type" value="Genomic_DNA"/>
</dbReference>
<gene>
    <name evidence="13" type="ORF">E1956_19320</name>
</gene>
<dbReference type="InterPro" id="IPR006176">
    <property type="entry name" value="3-OHacyl-CoA_DH_NAD-bd"/>
</dbReference>
<dbReference type="OrthoDB" id="5287258at2"/>
<comment type="pathway">
    <text evidence="1">Lipid metabolism; fatty acid beta-oxidation.</text>
</comment>
<evidence type="ECO:0000256" key="6">
    <source>
        <dbReference type="ARBA" id="ARBA00023027"/>
    </source>
</evidence>
<keyword evidence="8" id="KW-0456">Lyase</keyword>
<dbReference type="SUPFAM" id="SSF48179">
    <property type="entry name" value="6-phosphogluconate dehydrogenase C-terminal domain-like"/>
    <property type="match status" value="2"/>
</dbReference>
<evidence type="ECO:0000313" key="14">
    <source>
        <dbReference type="Proteomes" id="UP000295727"/>
    </source>
</evidence>
<keyword evidence="6" id="KW-0520">NAD</keyword>
<feature type="domain" description="3-hydroxyacyl-CoA dehydrogenase C-terminal" evidence="11">
    <location>
        <begin position="497"/>
        <end position="597"/>
    </location>
</feature>
<dbReference type="GO" id="GO:0016509">
    <property type="term" value="F:long-chain (3S)-3-hydroxyacyl-CoA dehydrogenase (NAD+) activity"/>
    <property type="evidence" value="ECO:0007669"/>
    <property type="project" value="TreeGrafter"/>
</dbReference>
<evidence type="ECO:0000259" key="12">
    <source>
        <dbReference type="Pfam" id="PF02737"/>
    </source>
</evidence>
<reference evidence="13 14" key="1">
    <citation type="submission" date="2019-03" db="EMBL/GenBank/DDBJ databases">
        <title>Paraburkholderia sp. 7MH5, isolated from subtropical forest soil.</title>
        <authorList>
            <person name="Gao Z.-H."/>
            <person name="Qiu L.-H."/>
        </authorList>
    </citation>
    <scope>NUCLEOTIDE SEQUENCE [LARGE SCALE GENOMIC DNA]</scope>
    <source>
        <strain evidence="13 14">7MH5</strain>
    </source>
</reference>
<feature type="domain" description="3-hydroxyacyl-CoA dehydrogenase NAD binding" evidence="12">
    <location>
        <begin position="316"/>
        <end position="494"/>
    </location>
</feature>
<comment type="catalytic activity">
    <reaction evidence="10">
        <text>a (3S)-3-hydroxyacyl-CoA + NAD(+) = a 3-oxoacyl-CoA + NADH + H(+)</text>
        <dbReference type="Rhea" id="RHEA:22432"/>
        <dbReference type="ChEBI" id="CHEBI:15378"/>
        <dbReference type="ChEBI" id="CHEBI:57318"/>
        <dbReference type="ChEBI" id="CHEBI:57540"/>
        <dbReference type="ChEBI" id="CHEBI:57945"/>
        <dbReference type="ChEBI" id="CHEBI:90726"/>
        <dbReference type="EC" id="1.1.1.35"/>
    </reaction>
</comment>